<dbReference type="SUPFAM" id="SSF55298">
    <property type="entry name" value="YjgF-like"/>
    <property type="match status" value="1"/>
</dbReference>
<evidence type="ECO:0000313" key="3">
    <source>
        <dbReference type="Proteomes" id="UP000714618"/>
    </source>
</evidence>
<protein>
    <recommendedName>
        <fullName evidence="4">YjgF-like protein</fullName>
    </recommendedName>
</protein>
<evidence type="ECO:0000313" key="2">
    <source>
        <dbReference type="EMBL" id="CAD0085401.1"/>
    </source>
</evidence>
<dbReference type="Proteomes" id="UP000714618">
    <property type="component" value="Unassembled WGS sequence"/>
</dbReference>
<dbReference type="PANTHER" id="PTHR11803:SF58">
    <property type="entry name" value="PROTEIN HMF1-RELATED"/>
    <property type="match status" value="1"/>
</dbReference>
<reference evidence="2" key="1">
    <citation type="submission" date="2020-06" db="EMBL/GenBank/DDBJ databases">
        <authorList>
            <person name="Onetto C."/>
        </authorList>
    </citation>
    <scope>NUCLEOTIDE SEQUENCE</scope>
</reference>
<dbReference type="Gene3D" id="3.30.1330.40">
    <property type="entry name" value="RutC-like"/>
    <property type="match status" value="1"/>
</dbReference>
<dbReference type="OrthoDB" id="309640at2759"/>
<dbReference type="Pfam" id="PF01042">
    <property type="entry name" value="Ribonuc_L-PSP"/>
    <property type="match status" value="1"/>
</dbReference>
<dbReference type="InterPro" id="IPR035959">
    <property type="entry name" value="RutC-like_sf"/>
</dbReference>
<evidence type="ECO:0008006" key="4">
    <source>
        <dbReference type="Google" id="ProtNLM"/>
    </source>
</evidence>
<name>A0A9N8P8L5_9PEZI</name>
<dbReference type="AlphaFoldDB" id="A0A9N8P8L5"/>
<organism evidence="2 3">
    <name type="scientific">Aureobasidium mustum</name>
    <dbReference type="NCBI Taxonomy" id="2773714"/>
    <lineage>
        <taxon>Eukaryota</taxon>
        <taxon>Fungi</taxon>
        <taxon>Dikarya</taxon>
        <taxon>Ascomycota</taxon>
        <taxon>Pezizomycotina</taxon>
        <taxon>Dothideomycetes</taxon>
        <taxon>Dothideomycetidae</taxon>
        <taxon>Dothideales</taxon>
        <taxon>Saccotheciaceae</taxon>
        <taxon>Aureobasidium</taxon>
    </lineage>
</organism>
<comment type="similarity">
    <text evidence="1">Belongs to the RutC family.</text>
</comment>
<dbReference type="PANTHER" id="PTHR11803">
    <property type="entry name" value="2-IMINOBUTANOATE/2-IMINOPROPANOATE DEAMINASE RIDA"/>
    <property type="match status" value="1"/>
</dbReference>
<dbReference type="CDD" id="cd00448">
    <property type="entry name" value="YjgF_YER057c_UK114_family"/>
    <property type="match status" value="1"/>
</dbReference>
<dbReference type="GO" id="GO:0005829">
    <property type="term" value="C:cytosol"/>
    <property type="evidence" value="ECO:0007669"/>
    <property type="project" value="TreeGrafter"/>
</dbReference>
<dbReference type="GO" id="GO:0005739">
    <property type="term" value="C:mitochondrion"/>
    <property type="evidence" value="ECO:0007669"/>
    <property type="project" value="TreeGrafter"/>
</dbReference>
<dbReference type="GO" id="GO:0019239">
    <property type="term" value="F:deaminase activity"/>
    <property type="evidence" value="ECO:0007669"/>
    <property type="project" value="TreeGrafter"/>
</dbReference>
<comment type="caution">
    <text evidence="2">The sequence shown here is derived from an EMBL/GenBank/DDBJ whole genome shotgun (WGS) entry which is preliminary data.</text>
</comment>
<accession>A0A9N8P8L5</accession>
<dbReference type="EMBL" id="CAIJEO010000002">
    <property type="protein sequence ID" value="CAD0085401.1"/>
    <property type="molecule type" value="Genomic_DNA"/>
</dbReference>
<sequence length="149" mass="16381">MMNYVARSIRVGASSILHSRLPSSFIARKSTLTQVFSEKAIHPIKANGFVFLSAQLPADENCKLVGGSVSNQTHKMLQNASHVLQAAGSKLENVVKVNLFVKDFHMIEEVNEVYAEYFPQRPARTAGQVTFMPAGAEMMVDLVAVVDEE</sequence>
<evidence type="ECO:0000256" key="1">
    <source>
        <dbReference type="ARBA" id="ARBA00010552"/>
    </source>
</evidence>
<dbReference type="InterPro" id="IPR006175">
    <property type="entry name" value="YjgF/YER057c/UK114"/>
</dbReference>
<proteinExistence type="inferred from homology"/>
<gene>
    <name evidence="2" type="ORF">AWRI4233_LOCUS185</name>
</gene>
<keyword evidence="3" id="KW-1185">Reference proteome</keyword>